<keyword evidence="3" id="KW-0648">Protein biosynthesis</keyword>
<dbReference type="AlphaFoldDB" id="A0A423GR99"/>
<comment type="caution">
    <text evidence="3">The sequence shown here is derived from an EMBL/GenBank/DDBJ whole genome shotgun (WGS) entry which is preliminary data.</text>
</comment>
<organism evidence="3 4">
    <name type="scientific">Pseudomonas brassicacearum</name>
    <dbReference type="NCBI Taxonomy" id="930166"/>
    <lineage>
        <taxon>Bacteria</taxon>
        <taxon>Pseudomonadati</taxon>
        <taxon>Pseudomonadota</taxon>
        <taxon>Gammaproteobacteria</taxon>
        <taxon>Pseudomonadales</taxon>
        <taxon>Pseudomonadaceae</taxon>
        <taxon>Pseudomonas</taxon>
    </lineage>
</organism>
<keyword evidence="3" id="KW-0396">Initiation factor</keyword>
<dbReference type="RefSeq" id="WP_123583056.1">
    <property type="nucleotide sequence ID" value="NZ_MOBI01000016.1"/>
</dbReference>
<evidence type="ECO:0000313" key="4">
    <source>
        <dbReference type="Proteomes" id="UP000284684"/>
    </source>
</evidence>
<reference evidence="3 4" key="1">
    <citation type="submission" date="2016-10" db="EMBL/GenBank/DDBJ databases">
        <title>Comparative genome analysis of multiple Pseudomonas spp. focuses on biocontrol and plant growth promoting traits.</title>
        <authorList>
            <person name="Tao X.-Y."/>
            <person name="Taylor C.G."/>
        </authorList>
    </citation>
    <scope>NUCLEOTIDE SEQUENCE [LARGE SCALE GENOMIC DNA]</scope>
    <source>
        <strain evidence="3 4">37D10</strain>
    </source>
</reference>
<dbReference type="EMBL" id="MOBI01000016">
    <property type="protein sequence ID" value="ROM96927.1"/>
    <property type="molecule type" value="Genomic_DNA"/>
</dbReference>
<sequence>MKAIFPAGLMLACLLSVFMPGSAMAATALDKGGVSTSEAKVKPVAPAKNPTPVKKPKVTKKPTPAKKRPPIASKSKSASEVVRTTYLPPATLDLSLPSDMVKQLQPVGTVPLVKHAPLLPPMFGEKTRDDSPFQLNGRLLSNEMQLQMRKEEHREVEGAALEFQFKQ</sequence>
<feature type="compositionally biased region" description="Basic residues" evidence="1">
    <location>
        <begin position="54"/>
        <end position="69"/>
    </location>
</feature>
<gene>
    <name evidence="3" type="ORF">BK658_15015</name>
</gene>
<feature type="compositionally biased region" description="Low complexity" evidence="1">
    <location>
        <begin position="42"/>
        <end position="52"/>
    </location>
</feature>
<evidence type="ECO:0000313" key="3">
    <source>
        <dbReference type="EMBL" id="ROM96927.1"/>
    </source>
</evidence>
<dbReference type="Proteomes" id="UP000284684">
    <property type="component" value="Unassembled WGS sequence"/>
</dbReference>
<evidence type="ECO:0000256" key="1">
    <source>
        <dbReference type="SAM" id="MobiDB-lite"/>
    </source>
</evidence>
<proteinExistence type="predicted"/>
<evidence type="ECO:0000256" key="2">
    <source>
        <dbReference type="SAM" id="SignalP"/>
    </source>
</evidence>
<keyword evidence="2" id="KW-0732">Signal</keyword>
<feature type="chain" id="PRO_5019478345" evidence="2">
    <location>
        <begin position="26"/>
        <end position="167"/>
    </location>
</feature>
<feature type="region of interest" description="Disordered" evidence="1">
    <location>
        <begin position="37"/>
        <end position="80"/>
    </location>
</feature>
<accession>A0A423GR99</accession>
<name>A0A423GR99_9PSED</name>
<feature type="signal peptide" evidence="2">
    <location>
        <begin position="1"/>
        <end position="25"/>
    </location>
</feature>
<protein>
    <submittedName>
        <fullName evidence="3">Translation initiation factor 2</fullName>
    </submittedName>
</protein>
<dbReference type="GO" id="GO:0003743">
    <property type="term" value="F:translation initiation factor activity"/>
    <property type="evidence" value="ECO:0007669"/>
    <property type="project" value="UniProtKB-KW"/>
</dbReference>